<protein>
    <recommendedName>
        <fullName evidence="3">Carboxypeptidase-like protein</fullName>
    </recommendedName>
</protein>
<dbReference type="EMBL" id="SLXM01000008">
    <property type="protein sequence ID" value="TCP23557.1"/>
    <property type="molecule type" value="Genomic_DNA"/>
</dbReference>
<reference evidence="1 2" key="1">
    <citation type="submission" date="2019-03" db="EMBL/GenBank/DDBJ databases">
        <title>Genomic Encyclopedia of Type Strains, Phase IV (KMG-IV): sequencing the most valuable type-strain genomes for metagenomic binning, comparative biology and taxonomic classification.</title>
        <authorList>
            <person name="Goeker M."/>
        </authorList>
    </citation>
    <scope>NUCLEOTIDE SEQUENCE [LARGE SCALE GENOMIC DNA]</scope>
    <source>
        <strain evidence="1 2">DSM 14836</strain>
    </source>
</reference>
<sequence>MFFLPNLSSIKYKISIIFFVFFYLTNSSQTIIKGNVKDIETNIVGHGVILLKEIDTNIIKAYKAIDKNGNYKIEYSSSENDFFLEVIALGYKKNILLLDEIKQNQINIHNFILTSESLQLNEVIVDSSPIKIKKDTIIYTASKFIQGNEENVEDLLRKIPGVFVDKDGKIKYGKQEIEKVLIDYEDLFDKGYKLLTKTMPVKPIEKIEVLKNYTNNTLLKDIEKTNKVALNLKLNDEYKRLWFGNIESNTSVASENSFYNLTGNLMNFAKKNKHYLLANFNNTGFETIGDVAELMSSTEFEGYLDDEDNQKRLLEIKKPITFFSGERTNFNDSELISSSSIFNFSEETKLKTVLFVNTDENFFSKNILNEVNTELINFSNREDSKIVSNKRSFLGKLEFTSKLSPFKENVTIRSAFKKGFLENASSILFNDSNNIDEDLNNEDKLFDLDVQYTNKINKKTALVLKLNYHTEKVSQVYNINRQIYDNIFSNTQGIDSLKQFSNIETVLYHFNANFLVRKSNNHYFKFNLGNKYKIDKLQTELELLKNNLSIKPEGFNNNLNLVLNELYLENSYTLKYDTFEVDTNINIYLLNSLFRLINEEENVNNFIFVNPKIDFNWNINKRNILNFSFLFSTQKTEIADIYSNSINTSFRNFSNGTGSFNLLNASRASLTYEFGNPYDKFTTLSNLSIVKQHDYFSTNTIINQNYYQTNKVLFKDRVNIDFYNHIEYYFRLISSNLRLGVEYSESNYQNILNNSLVRDINTESYKYNIELRSAFKSNVFNYHIGTSITNTDVKTFIRNSYKTYNSFFNIYFSPIKRIDVGINSLHYYLSSNISNSNTFFLDFDIKYSLFKDKINLGLVGKNIFNNKSYEEITITDNFFSTLNYNLLPRYVLLKLDYKFKFFKIN</sequence>
<name>A0A4R2NP94_9FLAO</name>
<evidence type="ECO:0000313" key="1">
    <source>
        <dbReference type="EMBL" id="TCP23557.1"/>
    </source>
</evidence>
<evidence type="ECO:0000313" key="2">
    <source>
        <dbReference type="Proteomes" id="UP000294564"/>
    </source>
</evidence>
<comment type="caution">
    <text evidence="1">The sequence shown here is derived from an EMBL/GenBank/DDBJ whole genome shotgun (WGS) entry which is preliminary data.</text>
</comment>
<dbReference type="SUPFAM" id="SSF56935">
    <property type="entry name" value="Porins"/>
    <property type="match status" value="1"/>
</dbReference>
<proteinExistence type="predicted"/>
<gene>
    <name evidence="1" type="ORF">EV195_10826</name>
</gene>
<dbReference type="AlphaFoldDB" id="A0A4R2NP94"/>
<evidence type="ECO:0008006" key="3">
    <source>
        <dbReference type="Google" id="ProtNLM"/>
    </source>
</evidence>
<accession>A0A4R2NP94</accession>
<dbReference type="Proteomes" id="UP000294564">
    <property type="component" value="Unassembled WGS sequence"/>
</dbReference>
<keyword evidence="2" id="KW-1185">Reference proteome</keyword>
<organism evidence="1 2">
    <name type="scientific">Tenacibaculum skagerrakense</name>
    <dbReference type="NCBI Taxonomy" id="186571"/>
    <lineage>
        <taxon>Bacteria</taxon>
        <taxon>Pseudomonadati</taxon>
        <taxon>Bacteroidota</taxon>
        <taxon>Flavobacteriia</taxon>
        <taxon>Flavobacteriales</taxon>
        <taxon>Flavobacteriaceae</taxon>
        <taxon>Tenacibaculum</taxon>
    </lineage>
</organism>